<keyword evidence="2" id="KW-0812">Transmembrane</keyword>
<evidence type="ECO:0008006" key="5">
    <source>
        <dbReference type="Google" id="ProtNLM"/>
    </source>
</evidence>
<dbReference type="Proteomes" id="UP001153069">
    <property type="component" value="Unassembled WGS sequence"/>
</dbReference>
<name>A0A9N8DNZ8_9STRA</name>
<dbReference type="OrthoDB" id="2156279at2759"/>
<protein>
    <recommendedName>
        <fullName evidence="5">O-acyltransferase</fullName>
    </recommendedName>
</protein>
<feature type="transmembrane region" description="Helical" evidence="2">
    <location>
        <begin position="75"/>
        <end position="94"/>
    </location>
</feature>
<keyword evidence="4" id="KW-1185">Reference proteome</keyword>
<accession>A0A9N8DNZ8</accession>
<feature type="transmembrane region" description="Helical" evidence="2">
    <location>
        <begin position="408"/>
        <end position="428"/>
    </location>
</feature>
<feature type="transmembrane region" description="Helical" evidence="2">
    <location>
        <begin position="136"/>
        <end position="155"/>
    </location>
</feature>
<feature type="transmembrane region" description="Helical" evidence="2">
    <location>
        <begin position="384"/>
        <end position="402"/>
    </location>
</feature>
<dbReference type="AlphaFoldDB" id="A0A9N8DNZ8"/>
<evidence type="ECO:0000313" key="4">
    <source>
        <dbReference type="Proteomes" id="UP001153069"/>
    </source>
</evidence>
<feature type="transmembrane region" description="Helical" evidence="2">
    <location>
        <begin position="282"/>
        <end position="301"/>
    </location>
</feature>
<feature type="compositionally biased region" description="Basic and acidic residues" evidence="1">
    <location>
        <begin position="13"/>
        <end position="25"/>
    </location>
</feature>
<proteinExistence type="predicted"/>
<keyword evidence="2" id="KW-0472">Membrane</keyword>
<feature type="transmembrane region" description="Helical" evidence="2">
    <location>
        <begin position="322"/>
        <end position="346"/>
    </location>
</feature>
<feature type="region of interest" description="Disordered" evidence="1">
    <location>
        <begin position="1"/>
        <end position="53"/>
    </location>
</feature>
<evidence type="ECO:0000313" key="3">
    <source>
        <dbReference type="EMBL" id="CAB9504091.1"/>
    </source>
</evidence>
<keyword evidence="2" id="KW-1133">Transmembrane helix</keyword>
<evidence type="ECO:0000256" key="1">
    <source>
        <dbReference type="SAM" id="MobiDB-lite"/>
    </source>
</evidence>
<feature type="transmembrane region" description="Helical" evidence="2">
    <location>
        <begin position="358"/>
        <end position="377"/>
    </location>
</feature>
<feature type="transmembrane region" description="Helical" evidence="2">
    <location>
        <begin position="175"/>
        <end position="193"/>
    </location>
</feature>
<comment type="caution">
    <text evidence="3">The sequence shown here is derived from an EMBL/GenBank/DDBJ whole genome shotgun (WGS) entry which is preliminary data.</text>
</comment>
<gene>
    <name evidence="3" type="ORF">SEMRO_185_G080380.1</name>
</gene>
<organism evidence="3 4">
    <name type="scientific">Seminavis robusta</name>
    <dbReference type="NCBI Taxonomy" id="568900"/>
    <lineage>
        <taxon>Eukaryota</taxon>
        <taxon>Sar</taxon>
        <taxon>Stramenopiles</taxon>
        <taxon>Ochrophyta</taxon>
        <taxon>Bacillariophyta</taxon>
        <taxon>Bacillariophyceae</taxon>
        <taxon>Bacillariophycidae</taxon>
        <taxon>Naviculales</taxon>
        <taxon>Naviculaceae</taxon>
        <taxon>Seminavis</taxon>
    </lineage>
</organism>
<sequence length="455" mass="51847">MKSAVPNMGKTLGPKEDLPEKKEYTDSSSDESEPAAMPVPVAPTKTVGASGNESVVETKKTVESLQERGKIPSSFFVTVLIIILNQASSGIYSIESLQNCWSSVTTSLQMMNNVLEYTKDLMTSVYEGNLRGTKEYLIAAGVTAVVASWICVFVWVPFRAGVWTHRAIRHKVHRYMGLLFIIQYALAVVEFMTDYKNDGTLSLLTNSLAINGIVQAYSAYFSFRVLPKGEDAGYYSDKGVLTRDFVHENVYFQLLCFMASTYYDSGRRECMRSNLPGKLAELLYVFFPYVLIRPFFPLTSFSKSTSRQKNSRSSDLERFYQIGTRMVKIFYLWAKYFLGFHIQYMIYLDLIEPQNMKIVHGVFLLNLGTCSLGVFLHTLRFKKILPPLFTFSLYLFLIYATFSAVPYVLNLFVMHPKLCLVTLAGFLLNFTRNRKIHAVWCFGSMLLLEYGDIDW</sequence>
<reference evidence="3" key="1">
    <citation type="submission" date="2020-06" db="EMBL/GenBank/DDBJ databases">
        <authorList>
            <consortium name="Plant Systems Biology data submission"/>
        </authorList>
    </citation>
    <scope>NUCLEOTIDE SEQUENCE</scope>
    <source>
        <strain evidence="3">D6</strain>
    </source>
</reference>
<dbReference type="EMBL" id="CAICTM010000184">
    <property type="protein sequence ID" value="CAB9504091.1"/>
    <property type="molecule type" value="Genomic_DNA"/>
</dbReference>
<evidence type="ECO:0000256" key="2">
    <source>
        <dbReference type="SAM" id="Phobius"/>
    </source>
</evidence>